<dbReference type="EMBL" id="JADBEC010000002">
    <property type="protein sequence ID" value="MBE1507697.1"/>
    <property type="molecule type" value="Genomic_DNA"/>
</dbReference>
<proteinExistence type="predicted"/>
<dbReference type="SUPFAM" id="SSF48208">
    <property type="entry name" value="Six-hairpin glycosidases"/>
    <property type="match status" value="1"/>
</dbReference>
<keyword evidence="3" id="KW-1185">Reference proteome</keyword>
<evidence type="ECO:0000259" key="1">
    <source>
        <dbReference type="Pfam" id="PF04685"/>
    </source>
</evidence>
<dbReference type="RefSeq" id="WP_192731406.1">
    <property type="nucleotide sequence ID" value="NZ_BAAAVL010000002.1"/>
</dbReference>
<dbReference type="InterPro" id="IPR006775">
    <property type="entry name" value="GH116_catalytic"/>
</dbReference>
<organism evidence="2 3">
    <name type="scientific">Rhizobium viscosum</name>
    <name type="common">Arthrobacter viscosus</name>
    <dbReference type="NCBI Taxonomy" id="1673"/>
    <lineage>
        <taxon>Bacteria</taxon>
        <taxon>Pseudomonadati</taxon>
        <taxon>Pseudomonadota</taxon>
        <taxon>Alphaproteobacteria</taxon>
        <taxon>Hyphomicrobiales</taxon>
        <taxon>Rhizobiaceae</taxon>
        <taxon>Rhizobium/Agrobacterium group</taxon>
        <taxon>Rhizobium</taxon>
    </lineage>
</organism>
<comment type="caution">
    <text evidence="2">The sequence shown here is derived from an EMBL/GenBank/DDBJ whole genome shotgun (WGS) entry which is preliminary data.</text>
</comment>
<feature type="domain" description="Glycosyl-hydrolase family 116 catalytic region" evidence="1">
    <location>
        <begin position="301"/>
        <end position="425"/>
    </location>
</feature>
<dbReference type="InterPro" id="IPR012341">
    <property type="entry name" value="6hp_glycosidase-like_sf"/>
</dbReference>
<name>A0ABR9IY39_RHIVS</name>
<dbReference type="InterPro" id="IPR008928">
    <property type="entry name" value="6-hairpin_glycosidase_sf"/>
</dbReference>
<accession>A0ABR9IY39</accession>
<sequence>MSVAQSKSQVLIPLDDGQLRSTTPVLLPFMAPRLQGDCRPEGRIELSLWGAGKLVNLTFTGWSAPFTYAPNRVEAHGGGLYVAQSAPALFLKGAKLRTFIPARRCAWWGTTAKREPIERQEGRRIARTGWGVAIAEQRPDGVFVTAGATIEEALAALDLDQAKVIAEANAYVTRCDAMSEAPALMRSMISQSLHAALSSIRRDEHGAFAGLAAGQAYSAPARTYYRDGYWTLQALLDREPEAVRAQIDLLARGVQDSGEAPSGVILTGRGQAEEWEKVRLTDPRIKEEHLRPGDWWSDHFDSPLFFILTIGDYINATGDSSPLSLYWDKVVAIFNRYCSFDETGTGLPIKPRHDRDWADNVYRHGYVAYDLGLWIGALDVIAKHGAALDKAFASKAAAVAQKARASLDEALLQPGGTYADYGTKADFVEDHLTLDSLTLLRFKAVSPERAKGVLAKVQEILESRNNGEQPYGDWGVLCAYPPFKRPKDTREKSYFAYRYHNGSDWPYLSGLYAEQRLAYGLDGADYPLLRWWKTCLEEGWMGAVEYFSPPWGRGSLLQGWSSMPAAAALAYKDKLPAAIR</sequence>
<dbReference type="Gene3D" id="1.50.10.10">
    <property type="match status" value="1"/>
</dbReference>
<evidence type="ECO:0000313" key="2">
    <source>
        <dbReference type="EMBL" id="MBE1507697.1"/>
    </source>
</evidence>
<protein>
    <recommendedName>
        <fullName evidence="1">Glycosyl-hydrolase family 116 catalytic region domain-containing protein</fullName>
    </recommendedName>
</protein>
<gene>
    <name evidence="2" type="ORF">H4W29_004942</name>
</gene>
<reference evidence="2 3" key="1">
    <citation type="submission" date="2020-10" db="EMBL/GenBank/DDBJ databases">
        <title>Sequencing the genomes of 1000 actinobacteria strains.</title>
        <authorList>
            <person name="Klenk H.-P."/>
        </authorList>
    </citation>
    <scope>NUCLEOTIDE SEQUENCE [LARGE SCALE GENOMIC DNA]</scope>
    <source>
        <strain evidence="2 3">DSM 7307</strain>
    </source>
</reference>
<dbReference type="Pfam" id="PF04685">
    <property type="entry name" value="DUF608"/>
    <property type="match status" value="1"/>
</dbReference>
<dbReference type="Proteomes" id="UP000620262">
    <property type="component" value="Unassembled WGS sequence"/>
</dbReference>
<evidence type="ECO:0000313" key="3">
    <source>
        <dbReference type="Proteomes" id="UP000620262"/>
    </source>
</evidence>